<dbReference type="Gene3D" id="1.10.1040.10">
    <property type="entry name" value="N-(1-d-carboxylethyl)-l-norvaline Dehydrogenase, domain 2"/>
    <property type="match status" value="1"/>
</dbReference>
<evidence type="ECO:0000256" key="1">
    <source>
        <dbReference type="ARBA" id="ARBA00004496"/>
    </source>
</evidence>
<dbReference type="GO" id="GO:0006631">
    <property type="term" value="P:fatty acid metabolic process"/>
    <property type="evidence" value="ECO:0007669"/>
    <property type="project" value="InterPro"/>
</dbReference>
<protein>
    <recommendedName>
        <fullName evidence="9">L-gulonate 3-dehydrogenase</fullName>
        <ecNumber evidence="8">1.1.1.45</ecNumber>
    </recommendedName>
    <alternativeName>
        <fullName evidence="9">L-gulonate 3-dehydrogenase</fullName>
    </alternativeName>
</protein>
<evidence type="ECO:0000256" key="5">
    <source>
        <dbReference type="ARBA" id="ARBA00022553"/>
    </source>
</evidence>
<gene>
    <name evidence="13" type="ORF">NWE54_11315</name>
</gene>
<comment type="similarity">
    <text evidence="2">Belongs to the 3-hydroxyacyl-CoA dehydrogenase family.</text>
</comment>
<keyword evidence="4" id="KW-0963">Cytoplasm</keyword>
<evidence type="ECO:0000313" key="13">
    <source>
        <dbReference type="EMBL" id="UZF89326.1"/>
    </source>
</evidence>
<evidence type="ECO:0000256" key="4">
    <source>
        <dbReference type="ARBA" id="ARBA00022490"/>
    </source>
</evidence>
<dbReference type="SUPFAM" id="SSF51735">
    <property type="entry name" value="NAD(P)-binding Rossmann-fold domains"/>
    <property type="match status" value="1"/>
</dbReference>
<dbReference type="InterPro" id="IPR013328">
    <property type="entry name" value="6PGD_dom2"/>
</dbReference>
<evidence type="ECO:0000256" key="6">
    <source>
        <dbReference type="ARBA" id="ARBA00023002"/>
    </source>
</evidence>
<proteinExistence type="inferred from homology"/>
<dbReference type="GO" id="GO:0070403">
    <property type="term" value="F:NAD+ binding"/>
    <property type="evidence" value="ECO:0007669"/>
    <property type="project" value="InterPro"/>
</dbReference>
<dbReference type="GO" id="GO:0005737">
    <property type="term" value="C:cytoplasm"/>
    <property type="evidence" value="ECO:0007669"/>
    <property type="project" value="UniProtKB-SubCell"/>
</dbReference>
<feature type="domain" description="3-hydroxyacyl-CoA dehydrogenase NAD binding" evidence="12">
    <location>
        <begin position="10"/>
        <end position="176"/>
    </location>
</feature>
<evidence type="ECO:0000259" key="12">
    <source>
        <dbReference type="Pfam" id="PF02737"/>
    </source>
</evidence>
<dbReference type="EMBL" id="CP102774">
    <property type="protein sequence ID" value="UZF89326.1"/>
    <property type="molecule type" value="Genomic_DNA"/>
</dbReference>
<feature type="site" description="Important for catalytic activity" evidence="10">
    <location>
        <position position="138"/>
    </location>
</feature>
<evidence type="ECO:0000259" key="11">
    <source>
        <dbReference type="Pfam" id="PF00725"/>
    </source>
</evidence>
<feature type="domain" description="3-hydroxyacyl-CoA dehydrogenase C-terminal" evidence="11">
    <location>
        <begin position="182"/>
        <end position="252"/>
    </location>
</feature>
<evidence type="ECO:0000256" key="2">
    <source>
        <dbReference type="ARBA" id="ARBA00009463"/>
    </source>
</evidence>
<evidence type="ECO:0000256" key="10">
    <source>
        <dbReference type="PIRSR" id="PIRSR000105-1"/>
    </source>
</evidence>
<comment type="subcellular location">
    <subcellularLocation>
        <location evidence="1">Cytoplasm</location>
    </subcellularLocation>
</comment>
<accession>A0A9E8A0I2</accession>
<dbReference type="PIRSF" id="PIRSF000105">
    <property type="entry name" value="HCDH"/>
    <property type="match status" value="1"/>
</dbReference>
<dbReference type="Pfam" id="PF02737">
    <property type="entry name" value="3HCDH_N"/>
    <property type="match status" value="1"/>
</dbReference>
<dbReference type="InterPro" id="IPR008927">
    <property type="entry name" value="6-PGluconate_DH-like_C_sf"/>
</dbReference>
<evidence type="ECO:0000256" key="3">
    <source>
        <dbReference type="ARBA" id="ARBA00011738"/>
    </source>
</evidence>
<sequence>MQDIRDIERIAVIGAGLIGSSWAALAMGHGLNVSAYDPAPGAEEKFRHAVERAREQLAEIGLANTGQYLFTNNLDEALQEVDFVQENGPENETAKRELLARLDASLPPEVIIASSTSALLRSAIVADCTDKRRVIVAHPFNPPHLVPLVEIVGEDEAVVARAAAFYRSLDRRPVILHREMPGHVANRLASALYREAVYLVEQGVASVAEIDAALCNGPGLRWALMGPHMTYHLGGGEGGIAGYLAHLGPSQVRRWQSLGTPSLDANVQQQIIAGVAEEAAGRTIAQLEERRDEGLLALLRARKLVSE</sequence>
<dbReference type="InterPro" id="IPR006108">
    <property type="entry name" value="3HC_DH_C"/>
</dbReference>
<dbReference type="PANTHER" id="PTHR48075">
    <property type="entry name" value="3-HYDROXYACYL-COA DEHYDROGENASE FAMILY PROTEIN"/>
    <property type="match status" value="1"/>
</dbReference>
<dbReference type="SUPFAM" id="SSF48179">
    <property type="entry name" value="6-phosphogluconate dehydrogenase C-terminal domain-like"/>
    <property type="match status" value="1"/>
</dbReference>
<dbReference type="Gene3D" id="3.40.50.720">
    <property type="entry name" value="NAD(P)-binding Rossmann-like Domain"/>
    <property type="match status" value="1"/>
</dbReference>
<name>A0A9E8A0I2_9HYPH</name>
<keyword evidence="6" id="KW-0560">Oxidoreductase</keyword>
<evidence type="ECO:0000256" key="8">
    <source>
        <dbReference type="ARBA" id="ARBA00038962"/>
    </source>
</evidence>
<keyword evidence="5" id="KW-0597">Phosphoprotein</keyword>
<dbReference type="InterPro" id="IPR022694">
    <property type="entry name" value="3-OHacyl-CoA_DH"/>
</dbReference>
<dbReference type="InterPro" id="IPR036291">
    <property type="entry name" value="NAD(P)-bd_dom_sf"/>
</dbReference>
<keyword evidence="7" id="KW-0520">NAD</keyword>
<dbReference type="AlphaFoldDB" id="A0A9E8A0I2"/>
<reference evidence="13" key="1">
    <citation type="submission" date="2022-08" db="EMBL/GenBank/DDBJ databases">
        <title>Complete Genome Sequences of 2 Bosea sp. soil isolates.</title>
        <authorList>
            <person name="Alvarez Arevalo M."/>
            <person name="Sterndorff E.B."/>
            <person name="Faurdal D."/>
            <person name="Joergensen T.S."/>
            <person name="Weber T."/>
        </authorList>
    </citation>
    <scope>NUCLEOTIDE SEQUENCE</scope>
    <source>
        <strain evidence="13">NBC_00436</strain>
    </source>
</reference>
<organism evidence="13">
    <name type="scientific">Bosea sp. NBC_00436</name>
    <dbReference type="NCBI Taxonomy" id="2969620"/>
    <lineage>
        <taxon>Bacteria</taxon>
        <taxon>Pseudomonadati</taxon>
        <taxon>Pseudomonadota</taxon>
        <taxon>Alphaproteobacteria</taxon>
        <taxon>Hyphomicrobiales</taxon>
        <taxon>Boseaceae</taxon>
        <taxon>Bosea</taxon>
    </lineage>
</organism>
<evidence type="ECO:0000256" key="7">
    <source>
        <dbReference type="ARBA" id="ARBA00023027"/>
    </source>
</evidence>
<dbReference type="GO" id="GO:0050104">
    <property type="term" value="F:L-gulonate 3-dehydrogenase activity"/>
    <property type="evidence" value="ECO:0007669"/>
    <property type="project" value="UniProtKB-EC"/>
</dbReference>
<comment type="subunit">
    <text evidence="3">Homodimer.</text>
</comment>
<dbReference type="PANTHER" id="PTHR48075:SF1">
    <property type="entry name" value="LAMBDA-CRYSTALLIN HOMOLOG"/>
    <property type="match status" value="1"/>
</dbReference>
<dbReference type="InterPro" id="IPR006176">
    <property type="entry name" value="3-OHacyl-CoA_DH_NAD-bd"/>
</dbReference>
<dbReference type="Pfam" id="PF00725">
    <property type="entry name" value="3HCDH"/>
    <property type="match status" value="1"/>
</dbReference>
<evidence type="ECO:0000256" key="9">
    <source>
        <dbReference type="ARBA" id="ARBA00042709"/>
    </source>
</evidence>
<dbReference type="EC" id="1.1.1.45" evidence="8"/>